<proteinExistence type="predicted"/>
<dbReference type="InterPro" id="IPR029526">
    <property type="entry name" value="PGBD"/>
</dbReference>
<feature type="domain" description="PiggyBac transposable element-derived protein" evidence="1">
    <location>
        <begin position="11"/>
        <end position="144"/>
    </location>
</feature>
<dbReference type="PANTHER" id="PTHR47055">
    <property type="entry name" value="DDE_TNP_1_7 DOMAIN-CONTAINING PROTEIN"/>
    <property type="match status" value="1"/>
</dbReference>
<dbReference type="EMBL" id="JARAKH010000007">
    <property type="protein sequence ID" value="KAK8403134.1"/>
    <property type="molecule type" value="Genomic_DNA"/>
</dbReference>
<dbReference type="InterPro" id="IPR052638">
    <property type="entry name" value="PiggyBac_TE-derived"/>
</dbReference>
<comment type="caution">
    <text evidence="2">The sequence shown here is derived from an EMBL/GenBank/DDBJ whole genome shotgun (WGS) entry which is preliminary data.</text>
</comment>
<evidence type="ECO:0000259" key="1">
    <source>
        <dbReference type="Pfam" id="PF13843"/>
    </source>
</evidence>
<name>A0AAW0UVB6_SCYPA</name>
<gene>
    <name evidence="2" type="ORF">O3P69_000969</name>
</gene>
<organism evidence="2 3">
    <name type="scientific">Scylla paramamosain</name>
    <name type="common">Mud crab</name>
    <dbReference type="NCBI Taxonomy" id="85552"/>
    <lineage>
        <taxon>Eukaryota</taxon>
        <taxon>Metazoa</taxon>
        <taxon>Ecdysozoa</taxon>
        <taxon>Arthropoda</taxon>
        <taxon>Crustacea</taxon>
        <taxon>Multicrustacea</taxon>
        <taxon>Malacostraca</taxon>
        <taxon>Eumalacostraca</taxon>
        <taxon>Eucarida</taxon>
        <taxon>Decapoda</taxon>
        <taxon>Pleocyemata</taxon>
        <taxon>Brachyura</taxon>
        <taxon>Eubrachyura</taxon>
        <taxon>Portunoidea</taxon>
        <taxon>Portunidae</taxon>
        <taxon>Portuninae</taxon>
        <taxon>Scylla</taxon>
    </lineage>
</organism>
<dbReference type="Proteomes" id="UP001487740">
    <property type="component" value="Unassembled WGS sequence"/>
</dbReference>
<sequence length="198" mass="23099">MQASKNNQDFGSRVNRNMIRASRTIMYLSGYLTESQNHMYWQRREETNNTLVKKAMSRNEFDDVMRYTHFANLNKPNEDEPFWKVAMLFKNINDTATKYVEKTEFVSVDESMIRYFGPHSLKRFMKGKPTRFGFKIWFLPTTTGRSVVALCDPCTRGHGDWLGLILDLRSLTVVVPLSPALLDYYPKHDSSGLYSSVW</sequence>
<keyword evidence="3" id="KW-1185">Reference proteome</keyword>
<reference evidence="2 3" key="1">
    <citation type="submission" date="2023-03" db="EMBL/GenBank/DDBJ databases">
        <title>High-quality genome of Scylla paramamosain provides insights in environmental adaptation.</title>
        <authorList>
            <person name="Zhang L."/>
        </authorList>
    </citation>
    <scope>NUCLEOTIDE SEQUENCE [LARGE SCALE GENOMIC DNA]</scope>
    <source>
        <strain evidence="2">LZ_2023a</strain>
        <tissue evidence="2">Muscle</tissue>
    </source>
</reference>
<accession>A0AAW0UVB6</accession>
<dbReference type="AlphaFoldDB" id="A0AAW0UVB6"/>
<dbReference type="EMBL" id="JARAKH010000007">
    <property type="protein sequence ID" value="KAK8403133.1"/>
    <property type="molecule type" value="Genomic_DNA"/>
</dbReference>
<dbReference type="PANTHER" id="PTHR47055:SF3">
    <property type="entry name" value="PHORBOL-ESTER_DAG-TYPE DOMAIN-CONTAINING PROTEIN"/>
    <property type="match status" value="1"/>
</dbReference>
<protein>
    <recommendedName>
        <fullName evidence="1">PiggyBac transposable element-derived protein domain-containing protein</fullName>
    </recommendedName>
</protein>
<dbReference type="Pfam" id="PF13843">
    <property type="entry name" value="DDE_Tnp_1_7"/>
    <property type="match status" value="1"/>
</dbReference>
<dbReference type="GO" id="GO:0043565">
    <property type="term" value="F:sequence-specific DNA binding"/>
    <property type="evidence" value="ECO:0007669"/>
    <property type="project" value="TreeGrafter"/>
</dbReference>
<dbReference type="EMBL" id="JARAKH010000007">
    <property type="protein sequence ID" value="KAK8403132.1"/>
    <property type="molecule type" value="Genomic_DNA"/>
</dbReference>
<evidence type="ECO:0000313" key="2">
    <source>
        <dbReference type="EMBL" id="KAK8403133.1"/>
    </source>
</evidence>
<evidence type="ECO:0000313" key="3">
    <source>
        <dbReference type="Proteomes" id="UP001487740"/>
    </source>
</evidence>